<gene>
    <name evidence="1" type="ORF">PPGU16_37190</name>
</gene>
<sequence length="91" mass="10531">MWSTWAYTQFATWAAVDYVTRCAATRAYEVGEAYRENVGNEHEQAYCRVKRKNLWGPSGKHTGWRCEPLSFAYFSLRRQRKVGAAPHRGNA</sequence>
<reference evidence="1 2" key="1">
    <citation type="journal article" date="2020" name="Genes (Basel)">
        <title>Genomic Comparison of Insect Gut Symbionts from Divergent Burkholderia Subclades.</title>
        <authorList>
            <person name="Takeshita K."/>
            <person name="Kikuchi Y."/>
        </authorList>
    </citation>
    <scope>NUCLEOTIDE SEQUENCE [LARGE SCALE GENOMIC DNA]</scope>
    <source>
        <strain evidence="1 2">PGU16</strain>
    </source>
</reference>
<protein>
    <submittedName>
        <fullName evidence="1">Uncharacterized protein</fullName>
    </submittedName>
</protein>
<dbReference type="AlphaFoldDB" id="A0A7I8BPU9"/>
<organism evidence="1 2">
    <name type="scientific">Paraburkholderia largidicola</name>
    <dbReference type="NCBI Taxonomy" id="3014751"/>
    <lineage>
        <taxon>Bacteria</taxon>
        <taxon>Pseudomonadati</taxon>
        <taxon>Pseudomonadota</taxon>
        <taxon>Betaproteobacteria</taxon>
        <taxon>Burkholderiales</taxon>
        <taxon>Burkholderiaceae</taxon>
        <taxon>Paraburkholderia</taxon>
    </lineage>
</organism>
<keyword evidence="2" id="KW-1185">Reference proteome</keyword>
<dbReference type="KEGG" id="plad:PPGU16_37190"/>
<accession>A0A7I8BPU9</accession>
<dbReference type="Proteomes" id="UP000510888">
    <property type="component" value="Chromosome 2"/>
</dbReference>
<dbReference type="EMBL" id="AP023175">
    <property type="protein sequence ID" value="BCF90652.1"/>
    <property type="molecule type" value="Genomic_DNA"/>
</dbReference>
<evidence type="ECO:0000313" key="1">
    <source>
        <dbReference type="EMBL" id="BCF90652.1"/>
    </source>
</evidence>
<evidence type="ECO:0000313" key="2">
    <source>
        <dbReference type="Proteomes" id="UP000510888"/>
    </source>
</evidence>
<proteinExistence type="predicted"/>
<name>A0A7I8BPU9_9BURK</name>